<proteinExistence type="predicted"/>
<comment type="caution">
    <text evidence="2">The sequence shown here is derived from an EMBL/GenBank/DDBJ whole genome shotgun (WGS) entry which is preliminary data.</text>
</comment>
<feature type="region of interest" description="Disordered" evidence="1">
    <location>
        <begin position="1"/>
        <end position="23"/>
    </location>
</feature>
<dbReference type="Proteomes" id="UP001596547">
    <property type="component" value="Unassembled WGS sequence"/>
</dbReference>
<sequence>MAHDSAREPDDHPEASTDSILDDEDKRLLNRRQYLKIGAAAAATVAVGSATAAAATERHGITFDRVVNAVDDLGMDPNGNRPIDDAFYGAMQNGTLIEFPEGTYVFDGDNAQNGLRRFGVRGLGDSKGDVQFRTSNGQEAFFLTVRGGRDILLENVTFDQTMSRNGGDIGNAFQLEDGLQVHDVEFIGMNSRGDDRPSLLPKITDPDGEALITGFVQTGPSVFIGHGANDGAGGVYSGHMGTITFRDCHIENAAGDGGLYTGKHEGSTNFENCFFKNNDMAAIRMGAGSSIRDSTVVVDFDDAHPKNVGNPGGTIGIYFASAQHGKTGGGVYNCDVIVKSMPGGSQGAISINSSDGDVTIKDTRIRCDVNMPAIRAWKPGSRFSNRGHKTPDEANITIENVSITGSGSPRRGAIWLDSRPGSVIRDSCIHMTGNTDGIVLDNSSGSKVVNTNVKVPGRATVFNGSRVSTNNITSKDSCPAPNAEWRKSGGRKQPSADGSTDNRAAEGGNETNATDADGAEVEGDVDATSAGEESTAKEASDAEDEREDEAEATDAAGKAAKKDRASVLAIRGTGDHASYEFSVSGSLEANDADGLINEEDNLTKSTATGAVTGGSDSYRFTGGVTGFTLDGDADVYLDGEAVTPEDVLPSNTIEVIGSDDEAVASYSFTVDGAIAPAPDGTVDSEDNISGGSAEGAVSGGVDRYRFSGSVTSLDVDGEASVRVNGSEVTPDQFGGDPLPNLVVVEGKGEESTYRFETSGTVEKYGEIGSVNADDRVEGGVVSGTVGGGADAYRFSGDLTTFEVDGTANIRFDDRGERAN</sequence>
<dbReference type="EMBL" id="JBHTBF010000004">
    <property type="protein sequence ID" value="MFC7319175.1"/>
    <property type="molecule type" value="Genomic_DNA"/>
</dbReference>
<dbReference type="AlphaFoldDB" id="A0ABD6AG41"/>
<feature type="compositionally biased region" description="Acidic residues" evidence="1">
    <location>
        <begin position="541"/>
        <end position="552"/>
    </location>
</feature>
<evidence type="ECO:0008006" key="4">
    <source>
        <dbReference type="Google" id="ProtNLM"/>
    </source>
</evidence>
<protein>
    <recommendedName>
        <fullName evidence="4">Right-handed parallel beta-helix repeat-containing protein</fullName>
    </recommendedName>
</protein>
<dbReference type="InterPro" id="IPR011050">
    <property type="entry name" value="Pectin_lyase_fold/virulence"/>
</dbReference>
<dbReference type="InterPro" id="IPR006311">
    <property type="entry name" value="TAT_signal"/>
</dbReference>
<evidence type="ECO:0000256" key="1">
    <source>
        <dbReference type="SAM" id="MobiDB-lite"/>
    </source>
</evidence>
<gene>
    <name evidence="2" type="ORF">ACFQPE_20615</name>
</gene>
<organism evidence="2 3">
    <name type="scientific">Halomarina halobia</name>
    <dbReference type="NCBI Taxonomy" id="3033386"/>
    <lineage>
        <taxon>Archaea</taxon>
        <taxon>Methanobacteriati</taxon>
        <taxon>Methanobacteriota</taxon>
        <taxon>Stenosarchaea group</taxon>
        <taxon>Halobacteria</taxon>
        <taxon>Halobacteriales</taxon>
        <taxon>Natronomonadaceae</taxon>
        <taxon>Halomarina</taxon>
    </lineage>
</organism>
<feature type="compositionally biased region" description="Basic and acidic residues" evidence="1">
    <location>
        <begin position="1"/>
        <end position="15"/>
    </location>
</feature>
<dbReference type="RefSeq" id="WP_276306765.1">
    <property type="nucleotide sequence ID" value="NZ_CP119994.1"/>
</dbReference>
<feature type="compositionally biased region" description="Polar residues" evidence="1">
    <location>
        <begin position="464"/>
        <end position="476"/>
    </location>
</feature>
<accession>A0ABD6AG41</accession>
<reference evidence="2 3" key="1">
    <citation type="journal article" date="2019" name="Int. J. Syst. Evol. Microbiol.">
        <title>The Global Catalogue of Microorganisms (GCM) 10K type strain sequencing project: providing services to taxonomists for standard genome sequencing and annotation.</title>
        <authorList>
            <consortium name="The Broad Institute Genomics Platform"/>
            <consortium name="The Broad Institute Genome Sequencing Center for Infectious Disease"/>
            <person name="Wu L."/>
            <person name="Ma J."/>
        </authorList>
    </citation>
    <scope>NUCLEOTIDE SEQUENCE [LARGE SCALE GENOMIC DNA]</scope>
    <source>
        <strain evidence="2 3">PSR21</strain>
    </source>
</reference>
<dbReference type="SUPFAM" id="SSF51126">
    <property type="entry name" value="Pectin lyase-like"/>
    <property type="match status" value="2"/>
</dbReference>
<evidence type="ECO:0000313" key="2">
    <source>
        <dbReference type="EMBL" id="MFC7319175.1"/>
    </source>
</evidence>
<keyword evidence="3" id="KW-1185">Reference proteome</keyword>
<evidence type="ECO:0000313" key="3">
    <source>
        <dbReference type="Proteomes" id="UP001596547"/>
    </source>
</evidence>
<feature type="region of interest" description="Disordered" evidence="1">
    <location>
        <begin position="464"/>
        <end position="564"/>
    </location>
</feature>
<dbReference type="PROSITE" id="PS51318">
    <property type="entry name" value="TAT"/>
    <property type="match status" value="1"/>
</dbReference>
<name>A0ABD6AG41_9EURY</name>
<dbReference type="GeneID" id="79317997"/>